<organism evidence="1 2">
    <name type="scientific">Mycobacterium asiaticum</name>
    <dbReference type="NCBI Taxonomy" id="1790"/>
    <lineage>
        <taxon>Bacteria</taxon>
        <taxon>Bacillati</taxon>
        <taxon>Actinomycetota</taxon>
        <taxon>Actinomycetes</taxon>
        <taxon>Mycobacteriales</taxon>
        <taxon>Mycobacteriaceae</taxon>
        <taxon>Mycobacterium</taxon>
    </lineage>
</organism>
<keyword evidence="2" id="KW-1185">Reference proteome</keyword>
<reference evidence="1 2" key="1">
    <citation type="submission" date="2016-06" db="EMBL/GenBank/DDBJ databases">
        <authorList>
            <person name="Kjaerup R.B."/>
            <person name="Dalgaard T.S."/>
            <person name="Juul-Madsen H.R."/>
        </authorList>
    </citation>
    <scope>NUCLEOTIDE SEQUENCE [LARGE SCALE GENOMIC DNA]</scope>
    <source>
        <strain evidence="1 2">1245139.5</strain>
    </source>
</reference>
<evidence type="ECO:0000313" key="2">
    <source>
        <dbReference type="Proteomes" id="UP000093629"/>
    </source>
</evidence>
<gene>
    <name evidence="1" type="ORF">A5636_19970</name>
</gene>
<comment type="caution">
    <text evidence="1">The sequence shown here is derived from an EMBL/GenBank/DDBJ whole genome shotgun (WGS) entry which is preliminary data.</text>
</comment>
<dbReference type="AlphaFoldDB" id="A0A1A3N9U8"/>
<dbReference type="Proteomes" id="UP000093629">
    <property type="component" value="Unassembled WGS sequence"/>
</dbReference>
<name>A0A1A3N9U8_MYCAS</name>
<protein>
    <submittedName>
        <fullName evidence="1">Integrase</fullName>
    </submittedName>
</protein>
<accession>A0A1A3N9U8</accession>
<proteinExistence type="predicted"/>
<dbReference type="RefSeq" id="WP_065157344.1">
    <property type="nucleotide sequence ID" value="NZ_LZLQ01000023.1"/>
</dbReference>
<sequence length="48" mass="5122">MGHRDVKTTLTVYAHLIKTDDHAGNIAALGALATPKPIYTGSVVPLHR</sequence>
<evidence type="ECO:0000313" key="1">
    <source>
        <dbReference type="EMBL" id="OBK18938.1"/>
    </source>
</evidence>
<dbReference type="EMBL" id="LZLQ01000023">
    <property type="protein sequence ID" value="OBK18938.1"/>
    <property type="molecule type" value="Genomic_DNA"/>
</dbReference>
<dbReference type="OrthoDB" id="1822491at2"/>